<organism evidence="3 4">
    <name type="scientific">Pleodorina starrii</name>
    <dbReference type="NCBI Taxonomy" id="330485"/>
    <lineage>
        <taxon>Eukaryota</taxon>
        <taxon>Viridiplantae</taxon>
        <taxon>Chlorophyta</taxon>
        <taxon>core chlorophytes</taxon>
        <taxon>Chlorophyceae</taxon>
        <taxon>CS clade</taxon>
        <taxon>Chlamydomonadales</taxon>
        <taxon>Volvocaceae</taxon>
        <taxon>Pleodorina</taxon>
    </lineage>
</organism>
<feature type="compositionally biased region" description="Polar residues" evidence="1">
    <location>
        <begin position="399"/>
        <end position="422"/>
    </location>
</feature>
<proteinExistence type="predicted"/>
<feature type="region of interest" description="Disordered" evidence="1">
    <location>
        <begin position="135"/>
        <end position="171"/>
    </location>
</feature>
<feature type="compositionally biased region" description="Gly residues" evidence="1">
    <location>
        <begin position="161"/>
        <end position="171"/>
    </location>
</feature>
<sequence length="434" mass="45521">MRAIKWSFRRLLTKLFGRCGQGRPPQESEDDGSATVFGSPLTPPPNFWLHDIDVANPAYNTPPPEPLLFSLSPGPGGGGGIGGGIGGGAAQLGHQLPPYASQLRTMQSAAGQAKHFPGGSGSPVGVCAGAGMYGSPDGDPLLPHHRRTSPPASGGRRPPASGGGGGGGGGWDRGLLSRQAALLPAISSVEGLMATAEFQEHVRSTRRRSAFLERDQSQAKVQLYKDLRRLDPDAFRRLLSRDDIRTYEVRPPSLAFAVADYLVSVLLVPAALGALYWGGAVAAAGSPLLRYGPLCVWLVARLRLAARGHVSLLGRTAGAYLVYDMPDDAAPGNAWEGLAGVGGHLLLTVFEVLMAVLSCGLLAVGSLLSLAVGWRRQTLAMRLLGLRLELESARPTKLSPFSPSSDPTASVLSKASSDQRSLGSLPGRYGLSYR</sequence>
<evidence type="ECO:0000313" key="4">
    <source>
        <dbReference type="Proteomes" id="UP001165080"/>
    </source>
</evidence>
<dbReference type="AlphaFoldDB" id="A0A9W6BM62"/>
<dbReference type="OrthoDB" id="547519at2759"/>
<reference evidence="3 4" key="1">
    <citation type="journal article" date="2023" name="Commun. Biol.">
        <title>Reorganization of the ancestral sex-determining regions during the evolution of trioecy in Pleodorina starrii.</title>
        <authorList>
            <person name="Takahashi K."/>
            <person name="Suzuki S."/>
            <person name="Kawai-Toyooka H."/>
            <person name="Yamamoto K."/>
            <person name="Hamaji T."/>
            <person name="Ootsuki R."/>
            <person name="Yamaguchi H."/>
            <person name="Kawachi M."/>
            <person name="Higashiyama T."/>
            <person name="Nozaki H."/>
        </authorList>
    </citation>
    <scope>NUCLEOTIDE SEQUENCE [LARGE SCALE GENOMIC DNA]</scope>
    <source>
        <strain evidence="3 4">NIES-4479</strain>
    </source>
</reference>
<protein>
    <submittedName>
        <fullName evidence="3">Uncharacterized protein</fullName>
    </submittedName>
</protein>
<keyword evidence="2" id="KW-1133">Transmembrane helix</keyword>
<evidence type="ECO:0000313" key="3">
    <source>
        <dbReference type="EMBL" id="GLC54335.1"/>
    </source>
</evidence>
<keyword evidence="2" id="KW-0472">Membrane</keyword>
<keyword evidence="4" id="KW-1185">Reference proteome</keyword>
<accession>A0A9W6BM62</accession>
<feature type="region of interest" description="Disordered" evidence="1">
    <location>
        <begin position="18"/>
        <end position="38"/>
    </location>
</feature>
<evidence type="ECO:0000256" key="2">
    <source>
        <dbReference type="SAM" id="Phobius"/>
    </source>
</evidence>
<keyword evidence="2" id="KW-0812">Transmembrane</keyword>
<name>A0A9W6BM62_9CHLO</name>
<gene>
    <name evidence="3" type="primary">PLEST005161</name>
    <name evidence="3" type="ORF">PLESTB_000852500</name>
</gene>
<comment type="caution">
    <text evidence="3">The sequence shown here is derived from an EMBL/GenBank/DDBJ whole genome shotgun (WGS) entry which is preliminary data.</text>
</comment>
<feature type="region of interest" description="Disordered" evidence="1">
    <location>
        <begin position="396"/>
        <end position="434"/>
    </location>
</feature>
<feature type="transmembrane region" description="Helical" evidence="2">
    <location>
        <begin position="352"/>
        <end position="374"/>
    </location>
</feature>
<feature type="compositionally biased region" description="Low complexity" evidence="1">
    <location>
        <begin position="150"/>
        <end position="160"/>
    </location>
</feature>
<evidence type="ECO:0000256" key="1">
    <source>
        <dbReference type="SAM" id="MobiDB-lite"/>
    </source>
</evidence>
<feature type="transmembrane region" description="Helical" evidence="2">
    <location>
        <begin position="254"/>
        <end position="277"/>
    </location>
</feature>
<dbReference type="Proteomes" id="UP001165080">
    <property type="component" value="Unassembled WGS sequence"/>
</dbReference>
<dbReference type="EMBL" id="BRXU01000010">
    <property type="protein sequence ID" value="GLC54335.1"/>
    <property type="molecule type" value="Genomic_DNA"/>
</dbReference>